<dbReference type="InterPro" id="IPR040120">
    <property type="entry name" value="C19orf44-like"/>
</dbReference>
<feature type="region of interest" description="Disordered" evidence="1">
    <location>
        <begin position="241"/>
        <end position="298"/>
    </location>
</feature>
<gene>
    <name evidence="2" type="ORF">HK105_204127</name>
</gene>
<feature type="compositionally biased region" description="Acidic residues" evidence="1">
    <location>
        <begin position="211"/>
        <end position="227"/>
    </location>
</feature>
<evidence type="ECO:0000313" key="2">
    <source>
        <dbReference type="EMBL" id="KAL2916371.1"/>
    </source>
</evidence>
<feature type="region of interest" description="Disordered" evidence="1">
    <location>
        <begin position="361"/>
        <end position="403"/>
    </location>
</feature>
<feature type="compositionally biased region" description="Polar residues" evidence="1">
    <location>
        <begin position="390"/>
        <end position="402"/>
    </location>
</feature>
<feature type="compositionally biased region" description="Low complexity" evidence="1">
    <location>
        <begin position="32"/>
        <end position="45"/>
    </location>
</feature>
<feature type="compositionally biased region" description="Basic and acidic residues" evidence="1">
    <location>
        <begin position="99"/>
        <end position="113"/>
    </location>
</feature>
<name>A0ABR4NA23_9FUNG</name>
<dbReference type="Proteomes" id="UP001527925">
    <property type="component" value="Unassembled WGS sequence"/>
</dbReference>
<dbReference type="PANTHER" id="PTHR22409:SF2">
    <property type="entry name" value="CHROMOSOME 19 OPEN READING FRAME 44"/>
    <property type="match status" value="1"/>
</dbReference>
<feature type="region of interest" description="Disordered" evidence="1">
    <location>
        <begin position="1"/>
        <end position="228"/>
    </location>
</feature>
<dbReference type="PANTHER" id="PTHR22409">
    <property type="entry name" value="CHROMOSOME 19 OPEN READING FRAME 44"/>
    <property type="match status" value="1"/>
</dbReference>
<feature type="region of interest" description="Disordered" evidence="1">
    <location>
        <begin position="443"/>
        <end position="485"/>
    </location>
</feature>
<feature type="compositionally biased region" description="Low complexity" evidence="1">
    <location>
        <begin position="117"/>
        <end position="172"/>
    </location>
</feature>
<dbReference type="EMBL" id="JADGIZ020000017">
    <property type="protein sequence ID" value="KAL2916371.1"/>
    <property type="molecule type" value="Genomic_DNA"/>
</dbReference>
<feature type="compositionally biased region" description="Low complexity" evidence="1">
    <location>
        <begin position="455"/>
        <end position="469"/>
    </location>
</feature>
<feature type="compositionally biased region" description="Low complexity" evidence="1">
    <location>
        <begin position="181"/>
        <end position="202"/>
    </location>
</feature>
<organism evidence="2 3">
    <name type="scientific">Polyrhizophydium stewartii</name>
    <dbReference type="NCBI Taxonomy" id="2732419"/>
    <lineage>
        <taxon>Eukaryota</taxon>
        <taxon>Fungi</taxon>
        <taxon>Fungi incertae sedis</taxon>
        <taxon>Chytridiomycota</taxon>
        <taxon>Chytridiomycota incertae sedis</taxon>
        <taxon>Chytridiomycetes</taxon>
        <taxon>Rhizophydiales</taxon>
        <taxon>Rhizophydiales incertae sedis</taxon>
        <taxon>Polyrhizophydium</taxon>
    </lineage>
</organism>
<feature type="compositionally biased region" description="Low complexity" evidence="1">
    <location>
        <begin position="244"/>
        <end position="274"/>
    </location>
</feature>
<proteinExistence type="predicted"/>
<comment type="caution">
    <text evidence="2">The sequence shown here is derived from an EMBL/GenBank/DDBJ whole genome shotgun (WGS) entry which is preliminary data.</text>
</comment>
<evidence type="ECO:0000256" key="1">
    <source>
        <dbReference type="SAM" id="MobiDB-lite"/>
    </source>
</evidence>
<evidence type="ECO:0000313" key="3">
    <source>
        <dbReference type="Proteomes" id="UP001527925"/>
    </source>
</evidence>
<feature type="compositionally biased region" description="Acidic residues" evidence="1">
    <location>
        <begin position="89"/>
        <end position="98"/>
    </location>
</feature>
<accession>A0ABR4NA23</accession>
<protein>
    <submittedName>
        <fullName evidence="2">Uncharacterized protein</fullName>
    </submittedName>
</protein>
<sequence length="584" mass="61678">MMKPSSASAKSVLERAKSVLRASSARTPPRQAAGSGAPVAAASAPLRGNKSAQLLLDEDDDDDDDDLDLAEIELEFGPRGAGGGAPAEAESDDEDEAELREYLRSLEAKRAEPSRQPPSKASTTPARASSSAAASSTPAAASKWTKSPAPTSIAPSASAGAAASSASSYLKKAAPKPDPPVVKAAAPAVPAVPSVSSRSSAAMQAARVGDLESDPDSVEFEKDEDDDSIKLNIHFKNSDRRLSLVESRSLRSSATSSPAAPAALVVAPVPTSVAHPGQSTATRASRASLMPPEVSESSESIGSDFEEFMSRGRPHSSVSSISAQAPLPLSSNLSLPATSAIDNAQFINPNTALLELARTSAVHPHTQEKEQQQQQQPQAPTAPVPQLPASEQQPSLPHSTPAWQDPATMQYQQQLFQQQQQLFQQQQHQQMFAACKLESVVAREESEQQQPGEQTPTRRSPAPGSSGSSQCESPVPPTPDAPKAQDQATLYSSLAIVDSFVTSHLRMLEDFVRMNIQMADSQTYRRMHYTTLASVRESIEKRRPPAMTMDEALRRVREEAGEVSVGNQAPPQAVSPATAAVGGV</sequence>
<feature type="region of interest" description="Disordered" evidence="1">
    <location>
        <begin position="561"/>
        <end position="584"/>
    </location>
</feature>
<keyword evidence="3" id="KW-1185">Reference proteome</keyword>
<reference evidence="2 3" key="1">
    <citation type="submission" date="2023-09" db="EMBL/GenBank/DDBJ databases">
        <title>Pangenome analysis of Batrachochytrium dendrobatidis and related Chytrids.</title>
        <authorList>
            <person name="Yacoub M.N."/>
            <person name="Stajich J.E."/>
            <person name="James T.Y."/>
        </authorList>
    </citation>
    <scope>NUCLEOTIDE SEQUENCE [LARGE SCALE GENOMIC DNA]</scope>
    <source>
        <strain evidence="2 3">JEL0888</strain>
    </source>
</reference>
<feature type="compositionally biased region" description="Acidic residues" evidence="1">
    <location>
        <begin position="56"/>
        <end position="74"/>
    </location>
</feature>